<reference evidence="3 4" key="1">
    <citation type="submission" date="2019-07" db="EMBL/GenBank/DDBJ databases">
        <authorList>
            <person name="Kim J."/>
        </authorList>
    </citation>
    <scope>NUCLEOTIDE SEQUENCE [LARGE SCALE GENOMIC DNA]</scope>
    <source>
        <strain evidence="3 4">N4</strain>
    </source>
</reference>
<sequence length="1671" mass="174016">MSVNITGKSCNMLSCTYITVTSCRSNHTSTRWNKDMRRSRVSNYHLWRRIGIGALCFITVLVGSLGAVGGVAQATTSWSSYSSGTSTMLNNVAYGNGRWIAVSNNREVVTSIDGISWSNQATLPTNTLGVQYVRDQWLTVGYSGRMYSSLDGLTWTLRNSGVTETLSAAATDGQRYVVVGDTGRILTSSDGHTWTSSKHGTLNFYSLTYGGGQFVAVGDAGIIYTSTDGVSWTQRNSGVSEWLLGVAYGNGTYVVVGGNGTLLTSTDGVRWNKQSVPSGSNNLYAVAYGNNKFIVPGDSELILASNNGVTWTQERSGGTIGFTHAAYGNGRFVAVGQNGFLLSQAQPLSINADLSNLVLSTGTLNPAFASGTVNYTASVSNSVTELDVTATVVESNATVKVNGASVASGSASRVALTVGVNTIAVEVTAQDGTTKKTYTVMVTRAQSSNADLSNLTISAGVLSPVFASGTLNYTANVTNGVTDLNVTPFLSDNRASVKVNSAAVTSGSAIRVPLNVGLNTVTVVVTAEDGTTKTYTLMVTRAQSSNADLSNLTISAGTISPTFASGTVNYTSGVSNSVTELDVTATVSDSNATVKVNGARVASGSASRVALTVGVNTIAVEVTAQDGTTKKTYTVTVTRAQSSNANLNNLTLSEGTLSPAFATGNTSYTASVSNSVTELDVSATVSDSNATVKVNGARVASGSTSRVALTVGVNTIAVEVTAQDGTTKKTYTVTVTRAQSGNADLSNLTISAGVLSPAFASGTVNYTSSVSNNVTELDVTATVSDSNATVKVNGASVASGSTSRVALTVGVNTIAVEVTAQDGTTKKTYTVTVTRAVPLSSNADLSNLALSVVALNPVFVSGTTSYTANVANHVTELDVTADVADNKASLTVNGSTAVSGGAARVALNVGPNPITVVVTAEDGTTKTYTVTITRAKSNNAELSDLMLSAGTLNPVFTPGTTSYTVSVANSEAGLDVTPTLADSKATVTVNGAATVSGSTSRVPLNVGPNTITIVVTAEDGTSKTYTVTVTRAVPPSSNADLTSLTLSAGTLSPVFASGTTSYKASVTNAVYDVHVSATASDAAATITINGTAAANGTAVKVPLTIGANTISILVTAQDGTTQSYTVTVTRSTPPLLSNADLSSLTLSTGTLSPSFSSSTTNYTATVTNAVYEVNISAIAADVTATITINGTVAANGSAVKVTLKVGVNPITILVTAQDGSSKLYSVTLTREASASNGGSNGSGGYTPKDSKGSIQVIDANGSILQVPVGHLIDANLPLSADIYDSTSNKQLQQNIVIASDGTFTFKPLSTGTYRVYLLITSANGERLVGTEGELVVNSSDKAVMKVKAIDPFSIVRDAKTQQPIAGAKVSLYWADTTLNKQKGRVPGTQVVLPRIDSKKLSNNENVQHSDTEGQFGWLLFPEGDYYVIAEKEGFKTYDSRKEQSEQSIHVKNTAVKLDIRMINEAKEHAPYILGYKDGTFRPNQGITRAELASILARLFLQAGESKQQTANVAFTDVEASHWAKKHITAVAQSKLMIGDKNGQFHPEQIVTRAEIAIIVSKLKQLKNSGAYQLSFTDVKGHWAEEYIKTASEANLLKGFPDGTYRPQQSLTRAEVVVLINKILGRTASSIDALPKWKDVQPTYWAYDDIMEASTTHRFLLKDGQEVWLKQQ</sequence>
<dbReference type="SUPFAM" id="SSF110296">
    <property type="entry name" value="Oligoxyloglucan reducing end-specific cellobiohydrolase"/>
    <property type="match status" value="1"/>
</dbReference>
<evidence type="ECO:0000313" key="3">
    <source>
        <dbReference type="EMBL" id="TVX86807.1"/>
    </source>
</evidence>
<feature type="domain" description="SLH" evidence="2">
    <location>
        <begin position="1442"/>
        <end position="1509"/>
    </location>
</feature>
<dbReference type="OrthoDB" id="2663432at2"/>
<protein>
    <recommendedName>
        <fullName evidence="2">SLH domain-containing protein</fullName>
    </recommendedName>
</protein>
<keyword evidence="1" id="KW-0472">Membrane</keyword>
<dbReference type="EMBL" id="VNJK01000005">
    <property type="protein sequence ID" value="TVX86807.1"/>
    <property type="molecule type" value="Genomic_DNA"/>
</dbReference>
<keyword evidence="1" id="KW-0812">Transmembrane</keyword>
<gene>
    <name evidence="3" type="ORF">FPZ44_23085</name>
</gene>
<keyword evidence="1" id="KW-1133">Transmembrane helix</keyword>
<dbReference type="InterPro" id="IPR001119">
    <property type="entry name" value="SLH_dom"/>
</dbReference>
<name>A0A559IGK9_9BACL</name>
<dbReference type="PANTHER" id="PTHR14776:SF1">
    <property type="entry name" value="CADHERIN-LIKE AND PC-ESTERASE DOMAIN-CONTAINING PROTEIN 1"/>
    <property type="match status" value="1"/>
</dbReference>
<evidence type="ECO:0000259" key="2">
    <source>
        <dbReference type="PROSITE" id="PS51272"/>
    </source>
</evidence>
<dbReference type="Pfam" id="PF00395">
    <property type="entry name" value="SLH"/>
    <property type="match status" value="3"/>
</dbReference>
<dbReference type="InterPro" id="IPR025883">
    <property type="entry name" value="Cadherin-like_domain"/>
</dbReference>
<feature type="transmembrane region" description="Helical" evidence="1">
    <location>
        <begin position="46"/>
        <end position="72"/>
    </location>
</feature>
<dbReference type="Gene3D" id="2.60.40.1120">
    <property type="entry name" value="Carboxypeptidase-like, regulatory domain"/>
    <property type="match status" value="1"/>
</dbReference>
<dbReference type="PANTHER" id="PTHR14776">
    <property type="entry name" value="CADHERIN-LIKE AND PC-ESTERASE DOMAIN-CONTAINING PROTEIN 1"/>
    <property type="match status" value="1"/>
</dbReference>
<dbReference type="Proteomes" id="UP000318102">
    <property type="component" value="Unassembled WGS sequence"/>
</dbReference>
<organism evidence="3 4">
    <name type="scientific">Paenibacillus agilis</name>
    <dbReference type="NCBI Taxonomy" id="3020863"/>
    <lineage>
        <taxon>Bacteria</taxon>
        <taxon>Bacillati</taxon>
        <taxon>Bacillota</taxon>
        <taxon>Bacilli</taxon>
        <taxon>Bacillales</taxon>
        <taxon>Paenibacillaceae</taxon>
        <taxon>Paenibacillus</taxon>
    </lineage>
</organism>
<keyword evidence="4" id="KW-1185">Reference proteome</keyword>
<evidence type="ECO:0000313" key="4">
    <source>
        <dbReference type="Proteomes" id="UP000318102"/>
    </source>
</evidence>
<dbReference type="Pfam" id="PF12733">
    <property type="entry name" value="Cadherin-like"/>
    <property type="match status" value="9"/>
</dbReference>
<proteinExistence type="predicted"/>
<evidence type="ECO:0000256" key="1">
    <source>
        <dbReference type="SAM" id="Phobius"/>
    </source>
</evidence>
<accession>A0A559IGK9</accession>
<feature type="domain" description="SLH" evidence="2">
    <location>
        <begin position="1510"/>
        <end position="1569"/>
    </location>
</feature>
<comment type="caution">
    <text evidence="3">The sequence shown here is derived from an EMBL/GenBank/DDBJ whole genome shotgun (WGS) entry which is preliminary data.</text>
</comment>
<feature type="domain" description="SLH" evidence="2">
    <location>
        <begin position="1570"/>
        <end position="1633"/>
    </location>
</feature>
<dbReference type="PROSITE" id="PS51272">
    <property type="entry name" value="SLH"/>
    <property type="match status" value="3"/>
</dbReference>